<dbReference type="GO" id="GO:0007169">
    <property type="term" value="P:cell surface receptor protein tyrosine kinase signaling pathway"/>
    <property type="evidence" value="ECO:0007669"/>
    <property type="project" value="TreeGrafter"/>
</dbReference>
<keyword evidence="1" id="KW-0547">Nucleotide-binding</keyword>
<dbReference type="EMBL" id="JBBPFD010000020">
    <property type="protein sequence ID" value="KAK7884907.1"/>
    <property type="molecule type" value="Genomic_DNA"/>
</dbReference>
<dbReference type="InterPro" id="IPR000719">
    <property type="entry name" value="Prot_kinase_dom"/>
</dbReference>
<evidence type="ECO:0000313" key="6">
    <source>
        <dbReference type="Proteomes" id="UP001460270"/>
    </source>
</evidence>
<dbReference type="GO" id="GO:0005886">
    <property type="term" value="C:plasma membrane"/>
    <property type="evidence" value="ECO:0007669"/>
    <property type="project" value="TreeGrafter"/>
</dbReference>
<dbReference type="GO" id="GO:0043235">
    <property type="term" value="C:receptor complex"/>
    <property type="evidence" value="ECO:0007669"/>
    <property type="project" value="TreeGrafter"/>
</dbReference>
<keyword evidence="6" id="KW-1185">Reference proteome</keyword>
<dbReference type="Gene3D" id="3.30.200.20">
    <property type="entry name" value="Phosphorylase Kinase, domain 1"/>
    <property type="match status" value="1"/>
</dbReference>
<evidence type="ECO:0000313" key="5">
    <source>
        <dbReference type="EMBL" id="KAK7884907.1"/>
    </source>
</evidence>
<dbReference type="SUPFAM" id="SSF56112">
    <property type="entry name" value="Protein kinase-like (PK-like)"/>
    <property type="match status" value="1"/>
</dbReference>
<dbReference type="PANTHER" id="PTHR24416">
    <property type="entry name" value="TYROSINE-PROTEIN KINASE RECEPTOR"/>
    <property type="match status" value="1"/>
</dbReference>
<dbReference type="AlphaFoldDB" id="A0AAW0N6H7"/>
<keyword evidence="3" id="KW-0472">Membrane</keyword>
<comment type="caution">
    <text evidence="5">The sequence shown here is derived from an EMBL/GenBank/DDBJ whole genome shotgun (WGS) entry which is preliminary data.</text>
</comment>
<sequence>MNLRRDSAACDWSRRVYSCAPSVANPFVQSEVSDAPRGVPARPMVNDWGRDLRGFLGTCVTESGRGIQVRGEALMDMFLSVHSTLPLKSTVGVLTANHVQTGLHHLDKLHPTEHSCCFRQISFMYKMLSYEEKRRDGCQVTVMDVNSRCNSSFSTIFCLTDSDSSSPLAVIIIPSLLASTTVLVVLILLYSLYKNKKRQRTSGQFTDWTMDLSGDSGVHPKVHPLLGHWEMPPDCSLEGVNFWQKGHYGPICKGTLRRKDGSSQPVVIKSLTDNPDKPESAEFVELVLFHSRVCRHQNVVKMLFCQSSRLPMFLILEQSSPGNLLHFLWTLRNNNVTLTDQDFTERSVFVVAKQVAAGLDYLVSEHRLVHGDVAARNILLGPGLSARVRAESALTSRITEVPLKWQAPERIMMQLSIDRSDVWSFGILMYEMITLGSPPYPELEPVSVLPKLQKSYRMKRPNNCGASLYDLMKYCWMWSFKDRPSYSAIIRLLDSSLYLASTHPICVPNTVDRSHYNTVAGITT</sequence>
<evidence type="ECO:0000259" key="4">
    <source>
        <dbReference type="PROSITE" id="PS50011"/>
    </source>
</evidence>
<gene>
    <name evidence="5" type="ORF">WMY93_028030</name>
</gene>
<evidence type="ECO:0000256" key="3">
    <source>
        <dbReference type="SAM" id="Phobius"/>
    </source>
</evidence>
<dbReference type="InterPro" id="IPR011009">
    <property type="entry name" value="Kinase-like_dom_sf"/>
</dbReference>
<evidence type="ECO:0000256" key="1">
    <source>
        <dbReference type="ARBA" id="ARBA00022741"/>
    </source>
</evidence>
<dbReference type="PROSITE" id="PS50011">
    <property type="entry name" value="PROTEIN_KINASE_DOM"/>
    <property type="match status" value="1"/>
</dbReference>
<dbReference type="PRINTS" id="PR00109">
    <property type="entry name" value="TYRKINASE"/>
</dbReference>
<dbReference type="GO" id="GO:0004714">
    <property type="term" value="F:transmembrane receptor protein tyrosine kinase activity"/>
    <property type="evidence" value="ECO:0007669"/>
    <property type="project" value="TreeGrafter"/>
</dbReference>
<dbReference type="InterPro" id="IPR001245">
    <property type="entry name" value="Ser-Thr/Tyr_kinase_cat_dom"/>
</dbReference>
<proteinExistence type="predicted"/>
<dbReference type="Gene3D" id="1.10.510.10">
    <property type="entry name" value="Transferase(Phosphotransferase) domain 1"/>
    <property type="match status" value="1"/>
</dbReference>
<dbReference type="PANTHER" id="PTHR24416:SF631">
    <property type="entry name" value="SERINE_THREONINE_TYROSINE KINASE 1"/>
    <property type="match status" value="1"/>
</dbReference>
<keyword evidence="3" id="KW-0812">Transmembrane</keyword>
<keyword evidence="3" id="KW-1133">Transmembrane helix</keyword>
<dbReference type="PROSITE" id="PS00109">
    <property type="entry name" value="PROTEIN_KINASE_TYR"/>
    <property type="match status" value="1"/>
</dbReference>
<protein>
    <recommendedName>
        <fullName evidence="4">Protein kinase domain-containing protein</fullName>
    </recommendedName>
</protein>
<reference evidence="6" key="1">
    <citation type="submission" date="2024-04" db="EMBL/GenBank/DDBJ databases">
        <title>Salinicola lusitanus LLJ914,a marine bacterium isolated from the Okinawa Trough.</title>
        <authorList>
            <person name="Li J."/>
        </authorList>
    </citation>
    <scope>NUCLEOTIDE SEQUENCE [LARGE SCALE GENOMIC DNA]</scope>
</reference>
<dbReference type="InterPro" id="IPR050122">
    <property type="entry name" value="RTK"/>
</dbReference>
<accession>A0AAW0N6H7</accession>
<name>A0AAW0N6H7_9GOBI</name>
<evidence type="ECO:0000256" key="2">
    <source>
        <dbReference type="ARBA" id="ARBA00022840"/>
    </source>
</evidence>
<dbReference type="Proteomes" id="UP001460270">
    <property type="component" value="Unassembled WGS sequence"/>
</dbReference>
<keyword evidence="2" id="KW-0067">ATP-binding</keyword>
<dbReference type="Pfam" id="PF07714">
    <property type="entry name" value="PK_Tyr_Ser-Thr"/>
    <property type="match status" value="1"/>
</dbReference>
<organism evidence="5 6">
    <name type="scientific">Mugilogobius chulae</name>
    <name type="common">yellowstripe goby</name>
    <dbReference type="NCBI Taxonomy" id="88201"/>
    <lineage>
        <taxon>Eukaryota</taxon>
        <taxon>Metazoa</taxon>
        <taxon>Chordata</taxon>
        <taxon>Craniata</taxon>
        <taxon>Vertebrata</taxon>
        <taxon>Euteleostomi</taxon>
        <taxon>Actinopterygii</taxon>
        <taxon>Neopterygii</taxon>
        <taxon>Teleostei</taxon>
        <taxon>Neoteleostei</taxon>
        <taxon>Acanthomorphata</taxon>
        <taxon>Gobiaria</taxon>
        <taxon>Gobiiformes</taxon>
        <taxon>Gobioidei</taxon>
        <taxon>Gobiidae</taxon>
        <taxon>Gobionellinae</taxon>
        <taxon>Mugilogobius</taxon>
    </lineage>
</organism>
<dbReference type="InterPro" id="IPR008266">
    <property type="entry name" value="Tyr_kinase_AS"/>
</dbReference>
<feature type="transmembrane region" description="Helical" evidence="3">
    <location>
        <begin position="168"/>
        <end position="193"/>
    </location>
</feature>
<feature type="domain" description="Protein kinase" evidence="4">
    <location>
        <begin position="237"/>
        <end position="499"/>
    </location>
</feature>
<dbReference type="GO" id="GO:0005524">
    <property type="term" value="F:ATP binding"/>
    <property type="evidence" value="ECO:0007669"/>
    <property type="project" value="UniProtKB-KW"/>
</dbReference>